<comment type="caution">
    <text evidence="1">The sequence shown here is derived from an EMBL/GenBank/DDBJ whole genome shotgun (WGS) entry which is preliminary data.</text>
</comment>
<dbReference type="AlphaFoldDB" id="A0AAD7BMZ8"/>
<sequence length="535" mass="60266">MYEQYRGSPEAKVFTAEIQQIAGNIKKLVYLGLYPENPDLKHHIKYILVYLQYFRPRYELPKIMEQVQKMLSQQPDHKLQVGYITVSFAGGTDQATQTPEILISQALECLGYLNDPGVESLLYCALGSHYCRHNDDGFTQAMAWFQKAVATAKTAGDLGAWAEALGLIANIHWRCGQYDAGKIDATEAQRLAKISGNLAAEASALGYSALCSQGLGYYNQAVSDLQRARQTLELAGPNRVYYWRTRQAEGEIYRLKSDYLKARNVFVPLTLNDVDRENQAYGALNVATIDVEIGQLGEADVDVELNIATAQEYFREVQSPLGLHLCQAVLANLQLKQHKWMQAKTMFEECLQASVLQCAELMFYALERLADTTLWNCIDLPWTSRYTVIYLVLSVRHKSRLDIHKALRCLGDVLLSENNYETAETLFQVALEGFTAMDIHRSRAECMTQMGELAMRAGRMDRAEILWRKACILFERSSQTTQATEIQRKLADLANRNKEMLLMSRGVVGGNKMFFKAAKSPNIITWVSKGGPSEG</sequence>
<dbReference type="InterPro" id="IPR019734">
    <property type="entry name" value="TPR_rpt"/>
</dbReference>
<keyword evidence="2" id="KW-1185">Reference proteome</keyword>
<reference evidence="1" key="1">
    <citation type="submission" date="2023-03" db="EMBL/GenBank/DDBJ databases">
        <title>Massive genome expansion in bonnet fungi (Mycena s.s.) driven by repeated elements and novel gene families across ecological guilds.</title>
        <authorList>
            <consortium name="Lawrence Berkeley National Laboratory"/>
            <person name="Harder C.B."/>
            <person name="Miyauchi S."/>
            <person name="Viragh M."/>
            <person name="Kuo A."/>
            <person name="Thoen E."/>
            <person name="Andreopoulos B."/>
            <person name="Lu D."/>
            <person name="Skrede I."/>
            <person name="Drula E."/>
            <person name="Henrissat B."/>
            <person name="Morin E."/>
            <person name="Kohler A."/>
            <person name="Barry K."/>
            <person name="LaButti K."/>
            <person name="Morin E."/>
            <person name="Salamov A."/>
            <person name="Lipzen A."/>
            <person name="Mereny Z."/>
            <person name="Hegedus B."/>
            <person name="Baldrian P."/>
            <person name="Stursova M."/>
            <person name="Weitz H."/>
            <person name="Taylor A."/>
            <person name="Grigoriev I.V."/>
            <person name="Nagy L.G."/>
            <person name="Martin F."/>
            <person name="Kauserud H."/>
        </authorList>
    </citation>
    <scope>NUCLEOTIDE SEQUENCE</scope>
    <source>
        <strain evidence="1">9284</strain>
    </source>
</reference>
<dbReference type="SMART" id="SM00028">
    <property type="entry name" value="TPR"/>
    <property type="match status" value="4"/>
</dbReference>
<evidence type="ECO:0000313" key="2">
    <source>
        <dbReference type="Proteomes" id="UP001221142"/>
    </source>
</evidence>
<name>A0AAD7BMZ8_9AGAR</name>
<dbReference type="EMBL" id="JARKIF010000012">
    <property type="protein sequence ID" value="KAJ7625851.1"/>
    <property type="molecule type" value="Genomic_DNA"/>
</dbReference>
<protein>
    <submittedName>
        <fullName evidence="1">Uncharacterized protein</fullName>
    </submittedName>
</protein>
<dbReference type="Proteomes" id="UP001221142">
    <property type="component" value="Unassembled WGS sequence"/>
</dbReference>
<gene>
    <name evidence="1" type="ORF">FB45DRAFT_868989</name>
</gene>
<dbReference type="Gene3D" id="1.25.40.10">
    <property type="entry name" value="Tetratricopeptide repeat domain"/>
    <property type="match status" value="2"/>
</dbReference>
<organism evidence="1 2">
    <name type="scientific">Roridomyces roridus</name>
    <dbReference type="NCBI Taxonomy" id="1738132"/>
    <lineage>
        <taxon>Eukaryota</taxon>
        <taxon>Fungi</taxon>
        <taxon>Dikarya</taxon>
        <taxon>Basidiomycota</taxon>
        <taxon>Agaricomycotina</taxon>
        <taxon>Agaricomycetes</taxon>
        <taxon>Agaricomycetidae</taxon>
        <taxon>Agaricales</taxon>
        <taxon>Marasmiineae</taxon>
        <taxon>Mycenaceae</taxon>
        <taxon>Roridomyces</taxon>
    </lineage>
</organism>
<dbReference type="SUPFAM" id="SSF48452">
    <property type="entry name" value="TPR-like"/>
    <property type="match status" value="2"/>
</dbReference>
<evidence type="ECO:0000313" key="1">
    <source>
        <dbReference type="EMBL" id="KAJ7625851.1"/>
    </source>
</evidence>
<dbReference type="InterPro" id="IPR011990">
    <property type="entry name" value="TPR-like_helical_dom_sf"/>
</dbReference>
<proteinExistence type="predicted"/>
<accession>A0AAD7BMZ8</accession>